<dbReference type="STRING" id="282683.SAMN04488105_12224"/>
<proteinExistence type="predicted"/>
<organism evidence="2 3">
    <name type="scientific">Salipiger thiooxidans</name>
    <dbReference type="NCBI Taxonomy" id="282683"/>
    <lineage>
        <taxon>Bacteria</taxon>
        <taxon>Pseudomonadati</taxon>
        <taxon>Pseudomonadota</taxon>
        <taxon>Alphaproteobacteria</taxon>
        <taxon>Rhodobacterales</taxon>
        <taxon>Roseobacteraceae</taxon>
        <taxon>Salipiger</taxon>
    </lineage>
</organism>
<reference evidence="3" key="1">
    <citation type="submission" date="2016-10" db="EMBL/GenBank/DDBJ databases">
        <authorList>
            <person name="Varghese N."/>
            <person name="Submissions S."/>
        </authorList>
    </citation>
    <scope>NUCLEOTIDE SEQUENCE [LARGE SCALE GENOMIC DNA]</scope>
    <source>
        <strain evidence="3">DSM 10146</strain>
    </source>
</reference>
<protein>
    <recommendedName>
        <fullName evidence="4">CVNH domain-containing protein</fullName>
    </recommendedName>
</protein>
<dbReference type="OrthoDB" id="495539at2"/>
<evidence type="ECO:0008006" key="4">
    <source>
        <dbReference type="Google" id="ProtNLM"/>
    </source>
</evidence>
<feature type="chain" id="PRO_5011620553" description="CVNH domain-containing protein" evidence="1">
    <location>
        <begin position="20"/>
        <end position="138"/>
    </location>
</feature>
<sequence length="138" mass="14768">MLRSIALLAGLASAAPASADVDYFDTPSGNINCSVGIDRDMSDVICTIFERTPTLPRPGNCRSSGHTVSMTNRGPVTVECDRPGTSYARPSGPGPQVLQYGERWDIGGILCVSSRKGLECRNESGHGFFLSRAKQVVY</sequence>
<dbReference type="EMBL" id="FNAV01000022">
    <property type="protein sequence ID" value="SDF45465.1"/>
    <property type="molecule type" value="Genomic_DNA"/>
</dbReference>
<keyword evidence="3" id="KW-1185">Reference proteome</keyword>
<dbReference type="Pfam" id="PF20341">
    <property type="entry name" value="DUF6636"/>
    <property type="match status" value="1"/>
</dbReference>
<evidence type="ECO:0000313" key="2">
    <source>
        <dbReference type="EMBL" id="SDF45465.1"/>
    </source>
</evidence>
<dbReference type="AlphaFoldDB" id="A0A1G7L7P5"/>
<evidence type="ECO:0000313" key="3">
    <source>
        <dbReference type="Proteomes" id="UP000198994"/>
    </source>
</evidence>
<dbReference type="RefSeq" id="WP_089963440.1">
    <property type="nucleotide sequence ID" value="NZ_FNAV01000022.1"/>
</dbReference>
<feature type="signal peptide" evidence="1">
    <location>
        <begin position="1"/>
        <end position="19"/>
    </location>
</feature>
<evidence type="ECO:0000256" key="1">
    <source>
        <dbReference type="SAM" id="SignalP"/>
    </source>
</evidence>
<dbReference type="InterPro" id="IPR046576">
    <property type="entry name" value="DUF6636"/>
</dbReference>
<name>A0A1G7L7P5_9RHOB</name>
<accession>A0A1G7L7P5</accession>
<keyword evidence="1" id="KW-0732">Signal</keyword>
<gene>
    <name evidence="2" type="ORF">SAMN04488105_12224</name>
</gene>
<dbReference type="Proteomes" id="UP000198994">
    <property type="component" value="Unassembled WGS sequence"/>
</dbReference>